<keyword evidence="6 12" id="KW-0695">RNA-directed DNA polymerase</keyword>
<evidence type="ECO:0000256" key="5">
    <source>
        <dbReference type="ARBA" id="ARBA00022842"/>
    </source>
</evidence>
<dbReference type="InterPro" id="IPR051083">
    <property type="entry name" value="GrpII_Intron_Splice-Mob/Def"/>
</dbReference>
<dbReference type="GO" id="GO:0003964">
    <property type="term" value="F:RNA-directed DNA polymerase activity"/>
    <property type="evidence" value="ECO:0007669"/>
    <property type="project" value="UniProtKB-KW"/>
</dbReference>
<keyword evidence="13" id="KW-1185">Reference proteome</keyword>
<proteinExistence type="inferred from homology"/>
<keyword evidence="2" id="KW-0808">Transferase</keyword>
<evidence type="ECO:0000256" key="9">
    <source>
        <dbReference type="ARBA" id="ARBA00048173"/>
    </source>
</evidence>
<dbReference type="GO" id="GO:0051607">
    <property type="term" value="P:defense response to virus"/>
    <property type="evidence" value="ECO:0007669"/>
    <property type="project" value="UniProtKB-KW"/>
</dbReference>
<gene>
    <name evidence="12" type="ORF">CLV58_10372</name>
</gene>
<keyword evidence="5" id="KW-0460">Magnesium</keyword>
<evidence type="ECO:0000256" key="1">
    <source>
        <dbReference type="ARBA" id="ARBA00012493"/>
    </source>
</evidence>
<dbReference type="RefSeq" id="WP_106136530.1">
    <property type="nucleotide sequence ID" value="NZ_PVTE01000003.1"/>
</dbReference>
<dbReference type="AlphaFoldDB" id="A0A2T0TEL3"/>
<evidence type="ECO:0000256" key="7">
    <source>
        <dbReference type="ARBA" id="ARBA00023118"/>
    </source>
</evidence>
<reference evidence="12 13" key="1">
    <citation type="submission" date="2018-03" db="EMBL/GenBank/DDBJ databases">
        <title>Genomic Encyclopedia of Archaeal and Bacterial Type Strains, Phase II (KMG-II): from individual species to whole genera.</title>
        <authorList>
            <person name="Goeker M."/>
        </authorList>
    </citation>
    <scope>NUCLEOTIDE SEQUENCE [LARGE SCALE GENOMIC DNA]</scope>
    <source>
        <strain evidence="12 13">DSM 28354</strain>
    </source>
</reference>
<evidence type="ECO:0000313" key="12">
    <source>
        <dbReference type="EMBL" id="PRY44103.1"/>
    </source>
</evidence>
<evidence type="ECO:0000256" key="2">
    <source>
        <dbReference type="ARBA" id="ARBA00022679"/>
    </source>
</evidence>
<sequence>MTRQEIYDRIRGLGSKDSFVLAEMKRLGFWEPTTDMPGLPEQLIERQGQLQRELNELLEKQRRYENRKAMLAEMRKTRMAESKRKQQETKQRNEQKRQERAAQWKRQQEQTIVYLGENVSGGLQSGTANNDQLRRFGLPDFDSPLALAQAVGVTLSRLRFLAYDRPVSTVSHYKRFYLLKKSGGKRLISAPMPYLKTVQYWILEHILRKIQPTEHAHGFTIDRSIVTNAQPHTGKDVVVNLDLKNFFPSISYRRVKGLFVMIGYAETIATILALLCTEPDSDMIELDGKTYYVAKGSRVLPQGAPTSPALTNMIAYRLDHRLRGVANKFGYIYTRYADDLTFSASDEAAGRVGQLLWSIRQVIDGEGFVLHPDKLQVMRKGSQQRVTGLVVNDQLGIDRTTLRKFRALLHQIEQSGWQGKTWGKGQIQNTVLGYANFVAMVKPEQGKRLVETVKRLMLPAVESAGELPRQEPSTNGQINQPPKDTNLSTDWWDVL</sequence>
<dbReference type="Pfam" id="PF00078">
    <property type="entry name" value="RVT_1"/>
    <property type="match status" value="1"/>
</dbReference>
<feature type="compositionally biased region" description="Polar residues" evidence="10">
    <location>
        <begin position="471"/>
        <end position="489"/>
    </location>
</feature>
<dbReference type="CDD" id="cd03487">
    <property type="entry name" value="RT_Bac_retron_II"/>
    <property type="match status" value="1"/>
</dbReference>
<dbReference type="PANTHER" id="PTHR34047:SF7">
    <property type="entry name" value="RNA-DIRECTED DNA POLYMERASE"/>
    <property type="match status" value="1"/>
</dbReference>
<feature type="domain" description="Reverse transcriptase" evidence="11">
    <location>
        <begin position="159"/>
        <end position="391"/>
    </location>
</feature>
<evidence type="ECO:0000256" key="4">
    <source>
        <dbReference type="ARBA" id="ARBA00022723"/>
    </source>
</evidence>
<dbReference type="PROSITE" id="PS50878">
    <property type="entry name" value="RT_POL"/>
    <property type="match status" value="1"/>
</dbReference>
<dbReference type="GO" id="GO:0046872">
    <property type="term" value="F:metal ion binding"/>
    <property type="evidence" value="ECO:0007669"/>
    <property type="project" value="UniProtKB-KW"/>
</dbReference>
<evidence type="ECO:0000313" key="13">
    <source>
        <dbReference type="Proteomes" id="UP000238375"/>
    </source>
</evidence>
<dbReference type="GO" id="GO:0003723">
    <property type="term" value="F:RNA binding"/>
    <property type="evidence" value="ECO:0007669"/>
    <property type="project" value="InterPro"/>
</dbReference>
<dbReference type="PANTHER" id="PTHR34047">
    <property type="entry name" value="NUCLEAR INTRON MATURASE 1, MITOCHONDRIAL-RELATED"/>
    <property type="match status" value="1"/>
</dbReference>
<comment type="similarity">
    <text evidence="8">Belongs to the bacterial reverse transcriptase family.</text>
</comment>
<keyword evidence="7" id="KW-0051">Antiviral defense</keyword>
<evidence type="ECO:0000256" key="3">
    <source>
        <dbReference type="ARBA" id="ARBA00022695"/>
    </source>
</evidence>
<dbReference type="PRINTS" id="PR00866">
    <property type="entry name" value="RNADNAPOLMS"/>
</dbReference>
<organism evidence="12 13">
    <name type="scientific">Spirosoma oryzae</name>
    <dbReference type="NCBI Taxonomy" id="1469603"/>
    <lineage>
        <taxon>Bacteria</taxon>
        <taxon>Pseudomonadati</taxon>
        <taxon>Bacteroidota</taxon>
        <taxon>Cytophagia</taxon>
        <taxon>Cytophagales</taxon>
        <taxon>Cytophagaceae</taxon>
        <taxon>Spirosoma</taxon>
    </lineage>
</organism>
<keyword evidence="3" id="KW-0548">Nucleotidyltransferase</keyword>
<accession>A0A2T0TEL3</accession>
<dbReference type="SUPFAM" id="SSF56672">
    <property type="entry name" value="DNA/RNA polymerases"/>
    <property type="match status" value="1"/>
</dbReference>
<feature type="region of interest" description="Disordered" evidence="10">
    <location>
        <begin position="464"/>
        <end position="495"/>
    </location>
</feature>
<evidence type="ECO:0000256" key="8">
    <source>
        <dbReference type="ARBA" id="ARBA00034120"/>
    </source>
</evidence>
<dbReference type="InterPro" id="IPR043502">
    <property type="entry name" value="DNA/RNA_pol_sf"/>
</dbReference>
<name>A0A2T0TEL3_9BACT</name>
<evidence type="ECO:0000259" key="11">
    <source>
        <dbReference type="PROSITE" id="PS50878"/>
    </source>
</evidence>
<evidence type="ECO:0000256" key="10">
    <source>
        <dbReference type="SAM" id="MobiDB-lite"/>
    </source>
</evidence>
<dbReference type="InterPro" id="IPR000123">
    <property type="entry name" value="Reverse_transcriptase_msDNA"/>
</dbReference>
<dbReference type="EMBL" id="PVTE01000003">
    <property type="protein sequence ID" value="PRY44103.1"/>
    <property type="molecule type" value="Genomic_DNA"/>
</dbReference>
<comment type="catalytic activity">
    <reaction evidence="9">
        <text>DNA(n) + a 2'-deoxyribonucleoside 5'-triphosphate = DNA(n+1) + diphosphate</text>
        <dbReference type="Rhea" id="RHEA:22508"/>
        <dbReference type="Rhea" id="RHEA-COMP:17339"/>
        <dbReference type="Rhea" id="RHEA-COMP:17340"/>
        <dbReference type="ChEBI" id="CHEBI:33019"/>
        <dbReference type="ChEBI" id="CHEBI:61560"/>
        <dbReference type="ChEBI" id="CHEBI:173112"/>
        <dbReference type="EC" id="2.7.7.49"/>
    </reaction>
</comment>
<evidence type="ECO:0000256" key="6">
    <source>
        <dbReference type="ARBA" id="ARBA00022918"/>
    </source>
</evidence>
<keyword evidence="4" id="KW-0479">Metal-binding</keyword>
<dbReference type="Proteomes" id="UP000238375">
    <property type="component" value="Unassembled WGS sequence"/>
</dbReference>
<dbReference type="InterPro" id="IPR000477">
    <property type="entry name" value="RT_dom"/>
</dbReference>
<feature type="region of interest" description="Disordered" evidence="10">
    <location>
        <begin position="75"/>
        <end position="104"/>
    </location>
</feature>
<dbReference type="OrthoDB" id="9780724at2"/>
<protein>
    <recommendedName>
        <fullName evidence="1">RNA-directed DNA polymerase</fullName>
        <ecNumber evidence="1">2.7.7.49</ecNumber>
    </recommendedName>
</protein>
<comment type="caution">
    <text evidence="12">The sequence shown here is derived from an EMBL/GenBank/DDBJ whole genome shotgun (WGS) entry which is preliminary data.</text>
</comment>
<dbReference type="EC" id="2.7.7.49" evidence="1"/>